<feature type="compositionally biased region" description="Basic residues" evidence="1">
    <location>
        <begin position="135"/>
        <end position="145"/>
    </location>
</feature>
<reference evidence="2 3" key="1">
    <citation type="journal article" date="2017" name="Biotechnol. Biofuels">
        <title>Differential beta-glucosidase expression as a function of carbon source availability in Talaromyces amestolkiae: a genomic and proteomic approach.</title>
        <authorList>
            <person name="de Eugenio L.I."/>
            <person name="Mendez-Liter J.A."/>
            <person name="Nieto-Dominguez M."/>
            <person name="Alonso L."/>
            <person name="Gil-Munoz J."/>
            <person name="Barriuso J."/>
            <person name="Prieto A."/>
            <person name="Martinez M.J."/>
        </authorList>
    </citation>
    <scope>NUCLEOTIDE SEQUENCE [LARGE SCALE GENOMIC DNA]</scope>
    <source>
        <strain evidence="2 3">CIB</strain>
    </source>
</reference>
<dbReference type="STRING" id="1196081.A0A364L735"/>
<dbReference type="Proteomes" id="UP000249363">
    <property type="component" value="Unassembled WGS sequence"/>
</dbReference>
<feature type="region of interest" description="Disordered" evidence="1">
    <location>
        <begin position="118"/>
        <end position="153"/>
    </location>
</feature>
<evidence type="ECO:0000313" key="2">
    <source>
        <dbReference type="EMBL" id="RAO71583.1"/>
    </source>
</evidence>
<dbReference type="AlphaFoldDB" id="A0A364L735"/>
<feature type="compositionally biased region" description="Polar residues" evidence="1">
    <location>
        <begin position="19"/>
        <end position="29"/>
    </location>
</feature>
<feature type="region of interest" description="Disordered" evidence="1">
    <location>
        <begin position="515"/>
        <end position="534"/>
    </location>
</feature>
<evidence type="ECO:0000313" key="3">
    <source>
        <dbReference type="Proteomes" id="UP000249363"/>
    </source>
</evidence>
<gene>
    <name evidence="2" type="ORF">BHQ10_007595</name>
</gene>
<comment type="caution">
    <text evidence="2">The sequence shown here is derived from an EMBL/GenBank/DDBJ whole genome shotgun (WGS) entry which is preliminary data.</text>
</comment>
<name>A0A364L735_TALAM</name>
<sequence length="534" mass="58840">MAPRVTGSGSGRRRRQPDANPQTRASTTPQPRPLAPASIPSSINASSSSNAQVLDPNINPRLQGVVMDDDEVVQVRADPASEANMQAGNGDVDLAAAVSGLLLLGATTGPVTLGIQSETATESAASGPLRSSTRAARKNKGVKRQKLGEPETPVPPAAELSIYSFKSRRLISGRAVPRFNIFQAILQHVHIFFHFVTCLDVDSLISLYAISKDLHNMVNTCNSAIVLAQAMRYAPIAASTFPFRCYRSLCNEDPRVDLDVTRGQTRMIPSFRWLRMIHYRQQTAQKIVRLLNEEGLYLPQEQGERVVKKIWFLMDIPDNQRRLATIRNLELWTAADLFYACMFFMRIDMRCTDPLIPIAHANIRRMLMAQPSLTMTCLVLDRKFLLDKHQAMQTYMRWKHIPVDGQQRNVFGVPRHELGLVQYEGYGKHGSRVKLQRPDELVLKECVRREMQMETAFFCMLNWVGPQQVNTAASANAAPTNAAAANANVSASASTSSVNANSYAAASAAASVAASVAANDDDDDATEILDEADM</sequence>
<evidence type="ECO:0000256" key="1">
    <source>
        <dbReference type="SAM" id="MobiDB-lite"/>
    </source>
</evidence>
<dbReference type="RefSeq" id="XP_040736098.1">
    <property type="nucleotide sequence ID" value="XM_040880307.1"/>
</dbReference>
<feature type="compositionally biased region" description="Acidic residues" evidence="1">
    <location>
        <begin position="519"/>
        <end position="534"/>
    </location>
</feature>
<dbReference type="GeneID" id="63796810"/>
<protein>
    <submittedName>
        <fullName evidence="2">Uncharacterized protein</fullName>
    </submittedName>
</protein>
<feature type="region of interest" description="Disordered" evidence="1">
    <location>
        <begin position="1"/>
        <end position="56"/>
    </location>
</feature>
<feature type="compositionally biased region" description="Polar residues" evidence="1">
    <location>
        <begin position="118"/>
        <end position="134"/>
    </location>
</feature>
<organism evidence="2 3">
    <name type="scientific">Talaromyces amestolkiae</name>
    <dbReference type="NCBI Taxonomy" id="1196081"/>
    <lineage>
        <taxon>Eukaryota</taxon>
        <taxon>Fungi</taxon>
        <taxon>Dikarya</taxon>
        <taxon>Ascomycota</taxon>
        <taxon>Pezizomycotina</taxon>
        <taxon>Eurotiomycetes</taxon>
        <taxon>Eurotiomycetidae</taxon>
        <taxon>Eurotiales</taxon>
        <taxon>Trichocomaceae</taxon>
        <taxon>Talaromyces</taxon>
        <taxon>Talaromyces sect. Talaromyces</taxon>
    </lineage>
</organism>
<dbReference type="OrthoDB" id="4966at2759"/>
<proteinExistence type="predicted"/>
<dbReference type="EMBL" id="MIKG01000016">
    <property type="protein sequence ID" value="RAO71583.1"/>
    <property type="molecule type" value="Genomic_DNA"/>
</dbReference>
<accession>A0A364L735</accession>
<keyword evidence="3" id="KW-1185">Reference proteome</keyword>
<feature type="compositionally biased region" description="Low complexity" evidence="1">
    <location>
        <begin position="35"/>
        <end position="51"/>
    </location>
</feature>